<feature type="transmembrane region" description="Helical" evidence="6">
    <location>
        <begin position="233"/>
        <end position="259"/>
    </location>
</feature>
<evidence type="ECO:0000256" key="2">
    <source>
        <dbReference type="ARBA" id="ARBA00022475"/>
    </source>
</evidence>
<feature type="transmembrane region" description="Helical" evidence="6">
    <location>
        <begin position="323"/>
        <end position="342"/>
    </location>
</feature>
<dbReference type="GO" id="GO:0030420">
    <property type="term" value="P:establishment of competence for transformation"/>
    <property type="evidence" value="ECO:0007669"/>
    <property type="project" value="InterPro"/>
</dbReference>
<dbReference type="SUPFAM" id="SSF56281">
    <property type="entry name" value="Metallo-hydrolase/oxidoreductase"/>
    <property type="match status" value="1"/>
</dbReference>
<name>A0A938X3Q4_9CLOT</name>
<feature type="transmembrane region" description="Helical" evidence="6">
    <location>
        <begin position="198"/>
        <end position="221"/>
    </location>
</feature>
<protein>
    <submittedName>
        <fullName evidence="8">DNA internalization-related competence protein ComEC/Rec2</fullName>
    </submittedName>
</protein>
<dbReference type="Pfam" id="PF13567">
    <property type="entry name" value="DUF4131"/>
    <property type="match status" value="1"/>
</dbReference>
<organism evidence="8 9">
    <name type="scientific">Mordavella massiliensis</name>
    <dbReference type="NCBI Taxonomy" id="1871024"/>
    <lineage>
        <taxon>Bacteria</taxon>
        <taxon>Bacillati</taxon>
        <taxon>Bacillota</taxon>
        <taxon>Clostridia</taxon>
        <taxon>Eubacteriales</taxon>
        <taxon>Clostridiaceae</taxon>
        <taxon>Mordavella</taxon>
    </lineage>
</organism>
<evidence type="ECO:0000256" key="5">
    <source>
        <dbReference type="ARBA" id="ARBA00023136"/>
    </source>
</evidence>
<dbReference type="AlphaFoldDB" id="A0A938X3Q4"/>
<comment type="caution">
    <text evidence="8">The sequence shown here is derived from an EMBL/GenBank/DDBJ whole genome shotgun (WGS) entry which is preliminary data.</text>
</comment>
<dbReference type="NCBIfam" id="TIGR00360">
    <property type="entry name" value="ComEC_N-term"/>
    <property type="match status" value="1"/>
</dbReference>
<dbReference type="Pfam" id="PF03772">
    <property type="entry name" value="Competence"/>
    <property type="match status" value="1"/>
</dbReference>
<dbReference type="Pfam" id="PF00753">
    <property type="entry name" value="Lactamase_B"/>
    <property type="match status" value="1"/>
</dbReference>
<keyword evidence="2" id="KW-1003">Cell membrane</keyword>
<accession>A0A938X3Q4</accession>
<evidence type="ECO:0000256" key="6">
    <source>
        <dbReference type="SAM" id="Phobius"/>
    </source>
</evidence>
<reference evidence="8" key="2">
    <citation type="journal article" date="2021" name="Sci. Rep.">
        <title>The distribution of antibiotic resistance genes in chicken gut microbiota commensals.</title>
        <authorList>
            <person name="Juricova H."/>
            <person name="Matiasovicova J."/>
            <person name="Kubasova T."/>
            <person name="Cejkova D."/>
            <person name="Rychlik I."/>
        </authorList>
    </citation>
    <scope>NUCLEOTIDE SEQUENCE</scope>
    <source>
        <strain evidence="8">An420c</strain>
    </source>
</reference>
<dbReference type="RefSeq" id="WP_204909203.1">
    <property type="nucleotide sequence ID" value="NZ_JACJLV010000026.1"/>
</dbReference>
<dbReference type="EMBL" id="JACJLV010000026">
    <property type="protein sequence ID" value="MBM6827165.1"/>
    <property type="molecule type" value="Genomic_DNA"/>
</dbReference>
<dbReference type="GO" id="GO:0005886">
    <property type="term" value="C:plasma membrane"/>
    <property type="evidence" value="ECO:0007669"/>
    <property type="project" value="UniProtKB-SubCell"/>
</dbReference>
<dbReference type="NCBIfam" id="TIGR00361">
    <property type="entry name" value="ComEC_Rec2"/>
    <property type="match status" value="1"/>
</dbReference>
<evidence type="ECO:0000256" key="3">
    <source>
        <dbReference type="ARBA" id="ARBA00022692"/>
    </source>
</evidence>
<dbReference type="Proteomes" id="UP000713880">
    <property type="component" value="Unassembled WGS sequence"/>
</dbReference>
<reference evidence="8" key="1">
    <citation type="submission" date="2020-08" db="EMBL/GenBank/DDBJ databases">
        <authorList>
            <person name="Cejkova D."/>
            <person name="Kubasova T."/>
            <person name="Jahodarova E."/>
            <person name="Rychlik I."/>
        </authorList>
    </citation>
    <scope>NUCLEOTIDE SEQUENCE</scope>
    <source>
        <strain evidence="8">An420c</strain>
    </source>
</reference>
<keyword evidence="5 6" id="KW-0472">Membrane</keyword>
<keyword evidence="4 6" id="KW-1133">Transmembrane helix</keyword>
<evidence type="ECO:0000256" key="4">
    <source>
        <dbReference type="ARBA" id="ARBA00022989"/>
    </source>
</evidence>
<feature type="transmembrane region" description="Helical" evidence="6">
    <location>
        <begin position="293"/>
        <end position="311"/>
    </location>
</feature>
<feature type="transmembrane region" description="Helical" evidence="6">
    <location>
        <begin position="271"/>
        <end position="288"/>
    </location>
</feature>
<gene>
    <name evidence="8" type="ORF">H6A13_08685</name>
</gene>
<evidence type="ECO:0000313" key="9">
    <source>
        <dbReference type="Proteomes" id="UP000713880"/>
    </source>
</evidence>
<dbReference type="InterPro" id="IPR035681">
    <property type="entry name" value="ComA-like_MBL"/>
</dbReference>
<dbReference type="InterPro" id="IPR052159">
    <property type="entry name" value="Competence_DNA_uptake"/>
</dbReference>
<feature type="domain" description="Metallo-beta-lactamase" evidence="7">
    <location>
        <begin position="471"/>
        <end position="649"/>
    </location>
</feature>
<keyword evidence="3 6" id="KW-0812">Transmembrane</keyword>
<dbReference type="InterPro" id="IPR004477">
    <property type="entry name" value="ComEC_N"/>
</dbReference>
<comment type="subcellular location">
    <subcellularLocation>
        <location evidence="1">Cell membrane</location>
        <topology evidence="1">Multi-pass membrane protein</topology>
    </subcellularLocation>
</comment>
<feature type="transmembrane region" description="Helical" evidence="6">
    <location>
        <begin position="349"/>
        <end position="368"/>
    </location>
</feature>
<dbReference type="Gene3D" id="3.60.15.10">
    <property type="entry name" value="Ribonuclease Z/Hydroxyacylglutathione hydrolase-like"/>
    <property type="match status" value="1"/>
</dbReference>
<evidence type="ECO:0000256" key="1">
    <source>
        <dbReference type="ARBA" id="ARBA00004651"/>
    </source>
</evidence>
<feature type="transmembrane region" description="Helical" evidence="6">
    <location>
        <begin position="415"/>
        <end position="435"/>
    </location>
</feature>
<evidence type="ECO:0000313" key="8">
    <source>
        <dbReference type="EMBL" id="MBM6827165.1"/>
    </source>
</evidence>
<dbReference type="InterPro" id="IPR004797">
    <property type="entry name" value="Competence_ComEC/Rec2"/>
</dbReference>
<dbReference type="PANTHER" id="PTHR30619:SF1">
    <property type="entry name" value="RECOMBINATION PROTEIN 2"/>
    <property type="match status" value="1"/>
</dbReference>
<feature type="transmembrane region" description="Helical" evidence="6">
    <location>
        <begin position="374"/>
        <end position="394"/>
    </location>
</feature>
<dbReference type="InterPro" id="IPR001279">
    <property type="entry name" value="Metallo-B-lactamas"/>
</dbReference>
<dbReference type="InterPro" id="IPR036866">
    <property type="entry name" value="RibonucZ/Hydroxyglut_hydro"/>
</dbReference>
<evidence type="ECO:0000259" key="7">
    <source>
        <dbReference type="SMART" id="SM00849"/>
    </source>
</evidence>
<dbReference type="PANTHER" id="PTHR30619">
    <property type="entry name" value="DNA INTERNALIZATION/COMPETENCE PROTEIN COMEC/REC2"/>
    <property type="match status" value="1"/>
</dbReference>
<dbReference type="InterPro" id="IPR025405">
    <property type="entry name" value="DUF4131"/>
</dbReference>
<proteinExistence type="predicted"/>
<dbReference type="SMART" id="SM00849">
    <property type="entry name" value="Lactamase_B"/>
    <property type="match status" value="1"/>
</dbReference>
<sequence>MKNRPLFSICLVLLLGMILAVTAGGGRLIRELSPSPLEQTVSGNDRVLVLGEVYLTEQKAKVQAIYLKNNSIRCKDASFYENRILIYTDPEIQVQIGNIIQVSGEADFFDTARNPGNFDQKLYYQRMDIHGLIWADAVVVKDGRASVLLQALSDFRQEWKEMLVRYMGERDGQTLAAMMLGEKSGMDPEIKSMYQATGIGHILAISGLHLTFLGLGAYSIIRRMAGSYGAAGMAGILLMILYVVMIGFTVSVVRSLIMFLFRVGADMTGRHYDGLTSLTVSAVVILFWRPLYLYDGGFWLSFGAVAAMIWLLPEFRGLPMQGFWASLCVNIVILPILLYYFFEFPVYSVLLNLWVVPLSSALLALGMAGSLLAVWFPGAGVLILQLCGWILDLFEVSCRGMLELPGARQVTGRPLFWQIVLYFGILILIFCIWKLSGRAQVLVLYVAAVLCLCLRLNGPGDISVTVLDVGQGDCIFIRGPEGGCYLVDGGSSDVGSPGQYRIEPFLKSQGVGRLDYVWVTHGDEDHVNGIEELLKRQKIGVSVGALILPPGEVWDERLGELGQMAKKAGVTVYSMKPETSIREKDMEITCLGPSGSVLPGNEASLILALNYQSFDMLLTGDVEGEGEKALTDRIRKEPEKTWEVLKASHHGSKNSTGGEFLEAANPEYTIISAGRDNRYGHPHAETMERLAACGSRVLSTQEYGAIQIMAEADGKLTIDNPR</sequence>
<dbReference type="CDD" id="cd07731">
    <property type="entry name" value="ComA-like_MBL-fold"/>
    <property type="match status" value="1"/>
</dbReference>
<keyword evidence="9" id="KW-1185">Reference proteome</keyword>